<accession>A0A6F8PLQ8</accession>
<organism evidence="1 2">
    <name type="scientific">Thiosulfativibrio zosterae</name>
    <dbReference type="NCBI Taxonomy" id="2675053"/>
    <lineage>
        <taxon>Bacteria</taxon>
        <taxon>Pseudomonadati</taxon>
        <taxon>Pseudomonadota</taxon>
        <taxon>Gammaproteobacteria</taxon>
        <taxon>Thiotrichales</taxon>
        <taxon>Piscirickettsiaceae</taxon>
        <taxon>Thiosulfativibrio</taxon>
    </lineage>
</organism>
<keyword evidence="2" id="KW-1185">Reference proteome</keyword>
<sequence length="129" mass="14532">MGQLDNQLEATFMNSLPFSLRGAAAEVYRYMNLKEMLEIRLGKIPAALALHHHFNEAQWREIGNAVVLTKCSQIHLSSHLSKACLLHLHKIVASALDLPQSTLEDIHLSIKDEAPFLAAWVLRLNKLLK</sequence>
<reference evidence="2" key="1">
    <citation type="submission" date="2019-11" db="EMBL/GenBank/DDBJ databases">
        <title>Isolation and characterization of two novel species in the genus Thiomicrorhabdus.</title>
        <authorList>
            <person name="Mochizuki J."/>
            <person name="Kojima H."/>
            <person name="Fukui M."/>
        </authorList>
    </citation>
    <scope>NUCLEOTIDE SEQUENCE [LARGE SCALE GENOMIC DNA]</scope>
    <source>
        <strain evidence="2">AkT22</strain>
    </source>
</reference>
<name>A0A6F8PLQ8_9GAMM</name>
<evidence type="ECO:0000313" key="2">
    <source>
        <dbReference type="Proteomes" id="UP000501466"/>
    </source>
</evidence>
<dbReference type="KEGG" id="tzo:THMIRHAT_06760"/>
<dbReference type="Proteomes" id="UP000501466">
    <property type="component" value="Chromosome"/>
</dbReference>
<evidence type="ECO:0000313" key="1">
    <source>
        <dbReference type="EMBL" id="BBP42930.1"/>
    </source>
</evidence>
<protein>
    <submittedName>
        <fullName evidence="1">Uncharacterized protein</fullName>
    </submittedName>
</protein>
<dbReference type="AlphaFoldDB" id="A0A6F8PLQ8"/>
<dbReference type="RefSeq" id="WP_173290781.1">
    <property type="nucleotide sequence ID" value="NZ_AP021888.1"/>
</dbReference>
<proteinExistence type="predicted"/>
<dbReference type="EMBL" id="AP021888">
    <property type="protein sequence ID" value="BBP42930.1"/>
    <property type="molecule type" value="Genomic_DNA"/>
</dbReference>
<gene>
    <name evidence="1" type="ORF">THMIRHAT_06760</name>
</gene>